<name>A0ABY6L3X0_9ARAC</name>
<organism evidence="2 3">
    <name type="scientific">Cordylochernes scorpioides</name>
    <dbReference type="NCBI Taxonomy" id="51811"/>
    <lineage>
        <taxon>Eukaryota</taxon>
        <taxon>Metazoa</taxon>
        <taxon>Ecdysozoa</taxon>
        <taxon>Arthropoda</taxon>
        <taxon>Chelicerata</taxon>
        <taxon>Arachnida</taxon>
        <taxon>Pseudoscorpiones</taxon>
        <taxon>Cheliferoidea</taxon>
        <taxon>Chernetidae</taxon>
        <taxon>Cordylochernes</taxon>
    </lineage>
</organism>
<gene>
    <name evidence="2" type="ORF">LAZ67_13000996</name>
</gene>
<feature type="compositionally biased region" description="Basic and acidic residues" evidence="1">
    <location>
        <begin position="192"/>
        <end position="203"/>
    </location>
</feature>
<feature type="region of interest" description="Disordered" evidence="1">
    <location>
        <begin position="969"/>
        <end position="991"/>
    </location>
</feature>
<sequence length="991" mass="110666">MRGSNIKGPRKETSFTDKLKIVDQLKNGPSGSSSVRKYGVENATISNIKKNSEAITNYASSPDNEDGSWYRKAMKMAENKDLDAARLRDLASKKRTSALRQKKFMEFIHDLFLSSNPVAFYFQTPSRVLIIPNCMLQLPLKRLRFNQSSPFKSNNKKFRNDIVTERLSRQDKDIMELNQDPIGVKSDGPTETAERRQEVRETGETTAPLADAVTLLSALLTRVKISDGAEATIALFDGTYSATQFFQAFDRKMEDASMGEQEKLLRLPNYLVRQPLELFRKLRLADRSYFQVRQILLDLYPESSEASFAKYFAMKLTGQANLETYYREKTAMGLQLGLPQEVILETLTEGLPFNDQRLVRVVPPENLGEWFRLVQRIHGPSVPTTRPREDQPPTMSGPYHNTPRRPVLAVSQDKDLHGGMIPIEVAEMEVDLSTIKDSTNNCLNPGVSDGHANSFVKNGGYVNPAKAKIENWAEQVEAAEKDNNTEPFESVHRKKRKRFDSKSQRAQIVRPDASSPKPSGQLRRTTKESVTHVRNTRQEQALNKARSEATSFDQCCYVEWCADFHHVHYMKALEELLGKDSVYQLMKKSGHAMVALASIEKAERLVENGLTINNTFLRAFPYRRKAEKIILGNLPIAVREEDIIEALRPYCRVVSLAYEVVSCNGYTWTTGNREAFVLLNEGRKLHQLPAKLVIISKGESTPAYVTYGVRCSRCHRQGHRRATCPQGTRSGPVLTPPPSLPTPSHSFTATTSAEGNSGTIQTIHVTPPNPAASSPAESCPVLSQNTPATKPSTPAPSTSVLPSLLAPSSTTTSPTADPAKDQAKTALTMGCSVPKPQTTQLPQLTLQKVEDLFKVLDADSFLEPLYMDYHRWEIEKAVVCPTMREDVFTYLSPEQISALKKFLDKAIAHVGDKDSDLGKRVPGMTTNGVLLSNEMAPQTITPCCGPVWCSTVRPRSTRCPGRLQTRLRLSSGRSKKRDSSLKTIRPQSAQF</sequence>
<proteinExistence type="predicted"/>
<feature type="region of interest" description="Disordered" evidence="1">
    <location>
        <begin position="1"/>
        <end position="20"/>
    </location>
</feature>
<feature type="region of interest" description="Disordered" evidence="1">
    <location>
        <begin position="381"/>
        <end position="405"/>
    </location>
</feature>
<feature type="region of interest" description="Disordered" evidence="1">
    <location>
        <begin position="180"/>
        <end position="204"/>
    </location>
</feature>
<accession>A0ABY6L3X0</accession>
<evidence type="ECO:0000313" key="3">
    <source>
        <dbReference type="Proteomes" id="UP001235939"/>
    </source>
</evidence>
<evidence type="ECO:0000256" key="1">
    <source>
        <dbReference type="SAM" id="MobiDB-lite"/>
    </source>
</evidence>
<protein>
    <recommendedName>
        <fullName evidence="4">CCHC-type domain-containing protein</fullName>
    </recommendedName>
</protein>
<feature type="region of interest" description="Disordered" evidence="1">
    <location>
        <begin position="718"/>
        <end position="823"/>
    </location>
</feature>
<reference evidence="2 3" key="1">
    <citation type="submission" date="2022-01" db="EMBL/GenBank/DDBJ databases">
        <title>A chromosomal length assembly of Cordylochernes scorpioides.</title>
        <authorList>
            <person name="Zeh D."/>
            <person name="Zeh J."/>
        </authorList>
    </citation>
    <scope>NUCLEOTIDE SEQUENCE [LARGE SCALE GENOMIC DNA]</scope>
    <source>
        <strain evidence="2">IN4F17</strain>
        <tissue evidence="2">Whole Body</tissue>
    </source>
</reference>
<keyword evidence="3" id="KW-1185">Reference proteome</keyword>
<dbReference type="Proteomes" id="UP001235939">
    <property type="component" value="Chromosome 13"/>
</dbReference>
<evidence type="ECO:0008006" key="4">
    <source>
        <dbReference type="Google" id="ProtNLM"/>
    </source>
</evidence>
<dbReference type="EMBL" id="CP092875">
    <property type="protein sequence ID" value="UYV75683.1"/>
    <property type="molecule type" value="Genomic_DNA"/>
</dbReference>
<feature type="compositionally biased region" description="Low complexity" evidence="1">
    <location>
        <begin position="771"/>
        <end position="816"/>
    </location>
</feature>
<feature type="region of interest" description="Disordered" evidence="1">
    <location>
        <begin position="480"/>
        <end position="532"/>
    </location>
</feature>
<feature type="compositionally biased region" description="Basic and acidic residues" evidence="1">
    <location>
        <begin position="9"/>
        <end position="20"/>
    </location>
</feature>
<feature type="compositionally biased region" description="Polar residues" evidence="1">
    <location>
        <begin position="745"/>
        <end position="764"/>
    </location>
</feature>
<evidence type="ECO:0000313" key="2">
    <source>
        <dbReference type="EMBL" id="UYV75683.1"/>
    </source>
</evidence>